<proteinExistence type="predicted"/>
<organism evidence="1">
    <name type="scientific">marine sediment metagenome</name>
    <dbReference type="NCBI Taxonomy" id="412755"/>
    <lineage>
        <taxon>unclassified sequences</taxon>
        <taxon>metagenomes</taxon>
        <taxon>ecological metagenomes</taxon>
    </lineage>
</organism>
<reference evidence="1" key="1">
    <citation type="journal article" date="2014" name="Front. Microbiol.">
        <title>High frequency of phylogenetically diverse reductive dehalogenase-homologous genes in deep subseafloor sedimentary metagenomes.</title>
        <authorList>
            <person name="Kawai M."/>
            <person name="Futagami T."/>
            <person name="Toyoda A."/>
            <person name="Takaki Y."/>
            <person name="Nishi S."/>
            <person name="Hori S."/>
            <person name="Arai W."/>
            <person name="Tsubouchi T."/>
            <person name="Morono Y."/>
            <person name="Uchiyama I."/>
            <person name="Ito T."/>
            <person name="Fujiyama A."/>
            <person name="Inagaki F."/>
            <person name="Takami H."/>
        </authorList>
    </citation>
    <scope>NUCLEOTIDE SEQUENCE</scope>
    <source>
        <strain evidence="1">Expedition CK06-06</strain>
    </source>
</reference>
<sequence>TLLTVPTGATATELIEPYIPDNAVLFDAGAYVSFPSAAATITVFYDG</sequence>
<feature type="non-terminal residue" evidence="1">
    <location>
        <position position="1"/>
    </location>
</feature>
<protein>
    <submittedName>
        <fullName evidence="1">Uncharacterized protein</fullName>
    </submittedName>
</protein>
<name>X0SFN8_9ZZZZ</name>
<comment type="caution">
    <text evidence="1">The sequence shown here is derived from an EMBL/GenBank/DDBJ whole genome shotgun (WGS) entry which is preliminary data.</text>
</comment>
<gene>
    <name evidence="1" type="ORF">S01H1_13192</name>
</gene>
<dbReference type="EMBL" id="BARS01006803">
    <property type="protein sequence ID" value="GAF73931.1"/>
    <property type="molecule type" value="Genomic_DNA"/>
</dbReference>
<accession>X0SFN8</accession>
<dbReference type="AlphaFoldDB" id="X0SFN8"/>
<evidence type="ECO:0000313" key="1">
    <source>
        <dbReference type="EMBL" id="GAF73931.1"/>
    </source>
</evidence>